<keyword evidence="4" id="KW-0645">Protease</keyword>
<evidence type="ECO:0000256" key="6">
    <source>
        <dbReference type="ARBA" id="ARBA00022801"/>
    </source>
</evidence>
<dbReference type="GO" id="GO:0005509">
    <property type="term" value="F:calcium ion binding"/>
    <property type="evidence" value="ECO:0007669"/>
    <property type="project" value="InterPro"/>
</dbReference>
<evidence type="ECO:0000256" key="2">
    <source>
        <dbReference type="ARBA" id="ARBA00004613"/>
    </source>
</evidence>
<comment type="cofactor">
    <cofactor evidence="1">
        <name>Zn(2+)</name>
        <dbReference type="ChEBI" id="CHEBI:29105"/>
    </cofactor>
</comment>
<dbReference type="InterPro" id="IPR001577">
    <property type="entry name" value="Peptidase_M8"/>
</dbReference>
<evidence type="ECO:0000256" key="3">
    <source>
        <dbReference type="ARBA" id="ARBA00022525"/>
    </source>
</evidence>
<dbReference type="PANTHER" id="PTHR38340">
    <property type="entry name" value="S-LAYER PROTEIN"/>
    <property type="match status" value="1"/>
</dbReference>
<evidence type="ECO:0000256" key="5">
    <source>
        <dbReference type="ARBA" id="ARBA00022723"/>
    </source>
</evidence>
<evidence type="ECO:0000256" key="7">
    <source>
        <dbReference type="ARBA" id="ARBA00022833"/>
    </source>
</evidence>
<dbReference type="InterPro" id="IPR024079">
    <property type="entry name" value="MetalloPept_cat_dom_sf"/>
</dbReference>
<dbReference type="RefSeq" id="WP_164129047.1">
    <property type="nucleotide sequence ID" value="NZ_JAAGOX010000011.1"/>
</dbReference>
<reference evidence="10" key="1">
    <citation type="submission" date="2020-02" db="EMBL/GenBank/DDBJ databases">
        <title>Delineation of the pyrene-degrading pathway in Roseobacter clade bacteria by genomic analysis.</title>
        <authorList>
            <person name="Zhou H."/>
            <person name="Wang H."/>
        </authorList>
    </citation>
    <scope>NUCLEOTIDE SEQUENCE</scope>
    <source>
        <strain evidence="10">PrR005</strain>
    </source>
</reference>
<evidence type="ECO:0000256" key="8">
    <source>
        <dbReference type="ARBA" id="ARBA00023049"/>
    </source>
</evidence>
<evidence type="ECO:0000256" key="1">
    <source>
        <dbReference type="ARBA" id="ARBA00001947"/>
    </source>
</evidence>
<comment type="caution">
    <text evidence="10">The sequence shown here is derived from an EMBL/GenBank/DDBJ whole genome shotgun (WGS) entry which is preliminary data.</text>
</comment>
<dbReference type="EMBL" id="JAAGOX010000011">
    <property type="protein sequence ID" value="NDW45102.1"/>
    <property type="molecule type" value="Genomic_DNA"/>
</dbReference>
<dbReference type="InterPro" id="IPR050557">
    <property type="entry name" value="RTX_toxin/Mannuronan_C5-epim"/>
</dbReference>
<feature type="domain" description="Peptidase C-terminal archaeal/bacterial" evidence="9">
    <location>
        <begin position="890"/>
        <end position="963"/>
    </location>
</feature>
<protein>
    <recommendedName>
        <fullName evidence="9">Peptidase C-terminal archaeal/bacterial domain-containing protein</fullName>
    </recommendedName>
</protein>
<dbReference type="Pfam" id="PF01457">
    <property type="entry name" value="Peptidase_M8"/>
    <property type="match status" value="1"/>
</dbReference>
<dbReference type="Gene3D" id="2.60.120.380">
    <property type="match status" value="8"/>
</dbReference>
<dbReference type="InterPro" id="IPR018511">
    <property type="entry name" value="Hemolysin-typ_Ca-bd_CS"/>
</dbReference>
<dbReference type="PROSITE" id="PS00330">
    <property type="entry name" value="HEMOLYSIN_CALCIUM"/>
    <property type="match status" value="2"/>
</dbReference>
<dbReference type="Gene3D" id="3.40.390.10">
    <property type="entry name" value="Collagenase (Catalytic Domain)"/>
    <property type="match status" value="1"/>
</dbReference>
<dbReference type="PRINTS" id="PR00313">
    <property type="entry name" value="CABNDNGRPT"/>
</dbReference>
<dbReference type="Pfam" id="PF04151">
    <property type="entry name" value="PPC"/>
    <property type="match status" value="4"/>
</dbReference>
<keyword evidence="8" id="KW-0482">Metalloprotease</keyword>
<evidence type="ECO:0000313" key="10">
    <source>
        <dbReference type="EMBL" id="NDW45102.1"/>
    </source>
</evidence>
<proteinExistence type="predicted"/>
<dbReference type="SUPFAM" id="SSF51120">
    <property type="entry name" value="beta-Roll"/>
    <property type="match status" value="2"/>
</dbReference>
<comment type="subcellular location">
    <subcellularLocation>
        <location evidence="2">Secreted</location>
    </subcellularLocation>
</comment>
<feature type="domain" description="Peptidase C-terminal archaeal/bacterial" evidence="9">
    <location>
        <begin position="518"/>
        <end position="591"/>
    </location>
</feature>
<feature type="domain" description="Peptidase C-terminal archaeal/bacterial" evidence="9">
    <location>
        <begin position="273"/>
        <end position="346"/>
    </location>
</feature>
<dbReference type="GO" id="GO:0016020">
    <property type="term" value="C:membrane"/>
    <property type="evidence" value="ECO:0007669"/>
    <property type="project" value="InterPro"/>
</dbReference>
<dbReference type="Pfam" id="PF00353">
    <property type="entry name" value="HemolysinCabind"/>
    <property type="match status" value="4"/>
</dbReference>
<dbReference type="PANTHER" id="PTHR38340:SF1">
    <property type="entry name" value="S-LAYER PROTEIN"/>
    <property type="match status" value="1"/>
</dbReference>
<dbReference type="SUPFAM" id="SSF89260">
    <property type="entry name" value="Collagen-binding domain"/>
    <property type="match status" value="3"/>
</dbReference>
<evidence type="ECO:0000259" key="9">
    <source>
        <dbReference type="Pfam" id="PF04151"/>
    </source>
</evidence>
<dbReference type="GO" id="GO:0007155">
    <property type="term" value="P:cell adhesion"/>
    <property type="evidence" value="ECO:0007669"/>
    <property type="project" value="InterPro"/>
</dbReference>
<dbReference type="GO" id="GO:0005576">
    <property type="term" value="C:extracellular region"/>
    <property type="evidence" value="ECO:0007669"/>
    <property type="project" value="UniProtKB-SubCell"/>
</dbReference>
<name>A0A6B2NLY1_9RHOB</name>
<dbReference type="GO" id="GO:0006508">
    <property type="term" value="P:proteolysis"/>
    <property type="evidence" value="ECO:0007669"/>
    <property type="project" value="UniProtKB-KW"/>
</dbReference>
<feature type="domain" description="Peptidase C-terminal archaeal/bacterial" evidence="9">
    <location>
        <begin position="762"/>
        <end position="837"/>
    </location>
</feature>
<dbReference type="InterPro" id="IPR001343">
    <property type="entry name" value="Hemolysn_Ca-bd"/>
</dbReference>
<gene>
    <name evidence="10" type="ORF">G0P99_09040</name>
</gene>
<dbReference type="GO" id="GO:0004222">
    <property type="term" value="F:metalloendopeptidase activity"/>
    <property type="evidence" value="ECO:0007669"/>
    <property type="project" value="InterPro"/>
</dbReference>
<dbReference type="Gene3D" id="3.90.132.10">
    <property type="entry name" value="Leishmanolysin , domain 2"/>
    <property type="match status" value="1"/>
</dbReference>
<keyword evidence="6" id="KW-0378">Hydrolase</keyword>
<keyword evidence="5" id="KW-0479">Metal-binding</keyword>
<keyword evidence="3" id="KW-0964">Secreted</keyword>
<keyword evidence="7" id="KW-0862">Zinc</keyword>
<sequence length="1686" mass="172383">MPDDFAAGLGTSGTIAIGGSATGRIEEAGDQDWFATDLVGGHTYRISLDNSGTSFGLSDPYFRGIYNSSGALLIGTTNDDGGPGLNSLLEFTAPSTGRYYLSAGAFSGNTGDYIMRLEDIGALDDFPDNSATTGFVFPGETATGDIEEASDQDWFRTELQAGRTYRIEVRGNPTSDGTLSDPYLRGIFDADGNTIPGTTNDDGGTGLNSLLEFTPTTSGNFFISAGAYSSHTGTYQVAVTDLGSLDDHPDGVATTGEVAVDGSVTGEIEEGGDIDWFRVTLEAGHEYTIELRGTPTSDGTLSDPYLRGVFDADGNSIAGTTNDDGGTGLNSLLTFTATTGGTFFIAAGAFGSSTGTYTLAVQDEGSADDFGSDTATAGSIPSSGVVTGEINEANDTDWFGIDMMAGHTYRIALNGAYGGGGTLQDPFLRGIHDSGGTLIPGTTNDDGGGGLDSLLEFTPASSGRYFIAAGAFSTHTGTYTLEVQDLGAADDFSADTGTTGTAVVDGSVTGAIETGGDHDWFRVSLAAGTTYNIDLEGAPTGKGTLPDTLLYGLRDASGNLIAGTTNDDGGTGLNSHVEFTATSSGIYFVDVGAYGANEGTYTLSIAAERTISDDFSAGTDTTGTVSVGGSRTGNIETSSDQDWFRVSLVAGHTYQVDLEGSPTSGGTLSDPFFRGLYTSSGALVSGTANDDGGTGLNSQITFTAASTGNFFLAAGAFGSNTGTYKISLADLGGTDDFAGDTSTTGNAPVGGAVTGNIESAGDQDWFRVSLTAGNTYQIDLEGSATTSETLRDPLLAGLFDSAGNLVAGTRNDDGGTGLNSLVEFTPTTSGNYFIGASAYGSNTGTYKLSVTQTSTGGTGGPADDFSETTATAGRVTVGGSSTGNIETIGDNDWFSVTLNAGQTYTIDLEGTPTGGGTLADPYIRGIFNASGSAIPGAFNDDGGTGRNAQLEFTPTTTGTYFISAGAYSGTGTYKVSVSGAATTPPPTSGFDIDIVFTGDERYRAVFENAAATWESVITGDLPDVNDPRFGLVDDLRIDASVVAIDGPGRILGQAGPRDLRAGSGLTYNGMMQFDSADLAGMEAKGILQDVIEHEMGHVLGLGTLWSRLGLKSGFDYTGTNAVREYGTLTGTTQSRVPLENTGGPGTAGGHWLESLFRTELMTGYAENAPPMPLSRLTIGSLEDMGYTVNYASAEPYSLPTGGAAVLAGSEGSDSLAETVVSSGLSAAIDPTGFSGNRYVNFQEKPLSITATPDPIKLDGPVTSANESTVLFFENTTGSGFVVELTGNFDKNNPTNAADVKGTLTQLSMYASGSLVARYDFDTPVDVETALDAWRDFDLSGNNLLENRSATAENDLINGLAGDDFIIGGLGDDTMDGGVGNDTAGFDVDVGDATVTRSGDTFTIASSQGNDQATGFEAYQFADRTLTLAEMTALADGGSGGRSLTGTPGADVLVGDAGNDTIIGLAGNDRLLGNAGDDSMDGGLGADTLNGGDGDDIIIGGPGSDDLRDIIFAGEGNDSVDAGAGNDQVFGQGGNDTIAGGFGVDDLQGQDGDDVITGSAFSDLVFGGAGDDFVNGGFGHDRINGGTGADKFFHVGASGHGSDWVQDYNAAEGDVLLFGIGSATRSQFQVNFNHTQNAEGERAGDDAVQEAFVIYRPTGQIMWALVDGEGQSSINLQIGSDVFDLLS</sequence>
<dbReference type="InterPro" id="IPR007280">
    <property type="entry name" value="Peptidase_C_arc/bac"/>
</dbReference>
<evidence type="ECO:0000256" key="4">
    <source>
        <dbReference type="ARBA" id="ARBA00022670"/>
    </source>
</evidence>
<dbReference type="Gene3D" id="2.150.10.10">
    <property type="entry name" value="Serralysin-like metalloprotease, C-terminal"/>
    <property type="match status" value="2"/>
</dbReference>
<dbReference type="SUPFAM" id="SSF55486">
    <property type="entry name" value="Metalloproteases ('zincins'), catalytic domain"/>
    <property type="match status" value="2"/>
</dbReference>
<dbReference type="InterPro" id="IPR011049">
    <property type="entry name" value="Serralysin-like_metalloprot_C"/>
</dbReference>
<organism evidence="10">
    <name type="scientific">Ruegeria sp. PrR005</name>
    <dbReference type="NCBI Taxonomy" id="2706882"/>
    <lineage>
        <taxon>Bacteria</taxon>
        <taxon>Pseudomonadati</taxon>
        <taxon>Pseudomonadota</taxon>
        <taxon>Alphaproteobacteria</taxon>
        <taxon>Rhodobacterales</taxon>
        <taxon>Roseobacteraceae</taxon>
        <taxon>Ruegeria</taxon>
    </lineage>
</organism>
<accession>A0A6B2NLY1</accession>